<proteinExistence type="predicted"/>
<evidence type="ECO:0008006" key="3">
    <source>
        <dbReference type="Google" id="ProtNLM"/>
    </source>
</evidence>
<evidence type="ECO:0000313" key="1">
    <source>
        <dbReference type="EMBL" id="ANP74503.1"/>
    </source>
</evidence>
<organism evidence="1 2">
    <name type="scientific">Cryobacterium arcticum</name>
    <dbReference type="NCBI Taxonomy" id="670052"/>
    <lineage>
        <taxon>Bacteria</taxon>
        <taxon>Bacillati</taxon>
        <taxon>Actinomycetota</taxon>
        <taxon>Actinomycetes</taxon>
        <taxon>Micrococcales</taxon>
        <taxon>Microbacteriaceae</taxon>
        <taxon>Cryobacterium</taxon>
    </lineage>
</organism>
<dbReference type="SUPFAM" id="SSF52980">
    <property type="entry name" value="Restriction endonuclease-like"/>
    <property type="match status" value="1"/>
</dbReference>
<sequence>MSYLDRVLADSTDRPAWLLAREPIVGASDAAKLAKPESIDKYTASKLKPQSFGGNAYTESGNLWEPLMLMWAGIPQNTLLIHAEATPGLAATPDGLLVRPDGIVLAEVKAKHDRIVNGPTPGELRQVAFQQHCIGPDVLYTEFIWAEIVNGEMRTNEPKSLRIYPADVAQVLADLLPIALELSARLTAALEFERGM</sequence>
<protein>
    <recommendedName>
        <fullName evidence="3">YqaJ viral recombinase domain-containing protein</fullName>
    </recommendedName>
</protein>
<dbReference type="OrthoDB" id="5115835at2"/>
<dbReference type="InterPro" id="IPR011335">
    <property type="entry name" value="Restrct_endonuc-II-like"/>
</dbReference>
<dbReference type="STRING" id="670052.PA27867_3582"/>
<accession>A0A1B1BQ46</accession>
<dbReference type="EMBL" id="CP016282">
    <property type="protein sequence ID" value="ANP74503.1"/>
    <property type="molecule type" value="Genomic_DNA"/>
</dbReference>
<reference evidence="1 2" key="1">
    <citation type="submission" date="2016-06" db="EMBL/GenBank/DDBJ databases">
        <title>Genome sequencing of Cryobacterium arcticum PAMC 27867.</title>
        <authorList>
            <person name="Lee J."/>
            <person name="Kim O.-S."/>
        </authorList>
    </citation>
    <scope>NUCLEOTIDE SEQUENCE [LARGE SCALE GENOMIC DNA]</scope>
    <source>
        <strain evidence="1 2">PAMC 27867</strain>
    </source>
</reference>
<gene>
    <name evidence="1" type="ORF">PA27867_3582</name>
</gene>
<name>A0A1B1BQ46_9MICO</name>
<dbReference type="RefSeq" id="WP_066598425.1">
    <property type="nucleotide sequence ID" value="NZ_CP016282.1"/>
</dbReference>
<evidence type="ECO:0000313" key="2">
    <source>
        <dbReference type="Proteomes" id="UP000092582"/>
    </source>
</evidence>
<dbReference type="Gene3D" id="3.90.320.10">
    <property type="match status" value="1"/>
</dbReference>
<dbReference type="Proteomes" id="UP000092582">
    <property type="component" value="Chromosome 1"/>
</dbReference>
<dbReference type="InterPro" id="IPR011604">
    <property type="entry name" value="PDDEXK-like_dom_sf"/>
</dbReference>
<dbReference type="AlphaFoldDB" id="A0A1B1BQ46"/>
<keyword evidence="2" id="KW-1185">Reference proteome</keyword>
<dbReference type="KEGG" id="cart:PA27867_3582"/>